<evidence type="ECO:0000313" key="3">
    <source>
        <dbReference type="EMBL" id="NBH60530.1"/>
    </source>
</evidence>
<dbReference type="InterPro" id="IPR050472">
    <property type="entry name" value="Anth_synth/Amidotransfase"/>
</dbReference>
<dbReference type="InterPro" id="IPR006221">
    <property type="entry name" value="TrpG/PapA_dom"/>
</dbReference>
<accession>A0A845QFI4</accession>
<feature type="domain" description="Glutamine amidotransferase" evidence="2">
    <location>
        <begin position="4"/>
        <end position="184"/>
    </location>
</feature>
<dbReference type="NCBIfam" id="TIGR00566">
    <property type="entry name" value="trpG_papA"/>
    <property type="match status" value="1"/>
</dbReference>
<dbReference type="SUPFAM" id="SSF52317">
    <property type="entry name" value="Class I glutamine amidotransferase-like"/>
    <property type="match status" value="1"/>
</dbReference>
<organism evidence="3 4">
    <name type="scientific">Anaerotruncus colihominis</name>
    <dbReference type="NCBI Taxonomy" id="169435"/>
    <lineage>
        <taxon>Bacteria</taxon>
        <taxon>Bacillati</taxon>
        <taxon>Bacillota</taxon>
        <taxon>Clostridia</taxon>
        <taxon>Eubacteriales</taxon>
        <taxon>Oscillospiraceae</taxon>
        <taxon>Anaerotruncus</taxon>
    </lineage>
</organism>
<gene>
    <name evidence="3" type="ORF">D0435_02425</name>
</gene>
<keyword evidence="1" id="KW-0315">Glutamine amidotransferase</keyword>
<protein>
    <submittedName>
        <fullName evidence="3">Aminodeoxychorismate/anthranilate synthase component II</fullName>
    </submittedName>
</protein>
<sequence length="227" mass="25444">MYFMVDNYDSFVYNLSAYMRELGQEVLVRRADAVSLAEIRRLRPEGIILSPGPKRPSDAVEAKSVLREFQNQIPILGVCLGHQVLGQVYGANVCKGERPMHGKITKLCNDGTGLFAGLPAEYEVTRYHSLVVSEKRFPACLRVTARSADGVVMGLAHRTMPIYGVQFHPEAVLTQHGRELLGNFCGICRRYEQGIWRPEPSQPLGWSGEAHFAEALSWENGYGREEF</sequence>
<dbReference type="EMBL" id="QXWK01000003">
    <property type="protein sequence ID" value="NBH60530.1"/>
    <property type="molecule type" value="Genomic_DNA"/>
</dbReference>
<dbReference type="InterPro" id="IPR017926">
    <property type="entry name" value="GATASE"/>
</dbReference>
<proteinExistence type="predicted"/>
<dbReference type="Gene3D" id="3.40.50.880">
    <property type="match status" value="1"/>
</dbReference>
<evidence type="ECO:0000313" key="4">
    <source>
        <dbReference type="Proteomes" id="UP000446866"/>
    </source>
</evidence>
<comment type="caution">
    <text evidence="3">The sequence shown here is derived from an EMBL/GenBank/DDBJ whole genome shotgun (WGS) entry which is preliminary data.</text>
</comment>
<dbReference type="GO" id="GO:0000162">
    <property type="term" value="P:L-tryptophan biosynthetic process"/>
    <property type="evidence" value="ECO:0007669"/>
    <property type="project" value="TreeGrafter"/>
</dbReference>
<dbReference type="FunFam" id="3.40.50.880:FF:000003">
    <property type="entry name" value="Anthranilate synthase component II"/>
    <property type="match status" value="1"/>
</dbReference>
<dbReference type="PANTHER" id="PTHR43418">
    <property type="entry name" value="MULTIFUNCTIONAL TRYPTOPHAN BIOSYNTHESIS PROTEIN-RELATED"/>
    <property type="match status" value="1"/>
</dbReference>
<evidence type="ECO:0000256" key="1">
    <source>
        <dbReference type="ARBA" id="ARBA00022962"/>
    </source>
</evidence>
<dbReference type="PRINTS" id="PR00099">
    <property type="entry name" value="CPSGATASE"/>
</dbReference>
<dbReference type="AlphaFoldDB" id="A0A845QFI4"/>
<dbReference type="PANTHER" id="PTHR43418:SF4">
    <property type="entry name" value="MULTIFUNCTIONAL TRYPTOPHAN BIOSYNTHESIS PROTEIN"/>
    <property type="match status" value="1"/>
</dbReference>
<keyword evidence="4" id="KW-1185">Reference proteome</keyword>
<dbReference type="CDD" id="cd01743">
    <property type="entry name" value="GATase1_Anthranilate_Synthase"/>
    <property type="match status" value="1"/>
</dbReference>
<evidence type="ECO:0000259" key="2">
    <source>
        <dbReference type="Pfam" id="PF00117"/>
    </source>
</evidence>
<dbReference type="PRINTS" id="PR00096">
    <property type="entry name" value="GATASE"/>
</dbReference>
<name>A0A845QFI4_9FIRM</name>
<reference evidence="3 4" key="1">
    <citation type="submission" date="2018-08" db="EMBL/GenBank/DDBJ databases">
        <title>Murine metabolic-syndrome-specific gut microbial biobank.</title>
        <authorList>
            <person name="Liu C."/>
        </authorList>
    </citation>
    <scope>NUCLEOTIDE SEQUENCE [LARGE SCALE GENOMIC DNA]</scope>
    <source>
        <strain evidence="3 4">28</strain>
    </source>
</reference>
<dbReference type="GO" id="GO:0005829">
    <property type="term" value="C:cytosol"/>
    <property type="evidence" value="ECO:0007669"/>
    <property type="project" value="TreeGrafter"/>
</dbReference>
<dbReference type="GO" id="GO:0004049">
    <property type="term" value="F:anthranilate synthase activity"/>
    <property type="evidence" value="ECO:0007669"/>
    <property type="project" value="TreeGrafter"/>
</dbReference>
<dbReference type="Pfam" id="PF00117">
    <property type="entry name" value="GATase"/>
    <property type="match status" value="1"/>
</dbReference>
<dbReference type="PROSITE" id="PS51273">
    <property type="entry name" value="GATASE_TYPE_1"/>
    <property type="match status" value="1"/>
</dbReference>
<dbReference type="InterPro" id="IPR029062">
    <property type="entry name" value="Class_I_gatase-like"/>
</dbReference>
<dbReference type="PRINTS" id="PR00097">
    <property type="entry name" value="ANTSNTHASEII"/>
</dbReference>
<dbReference type="Proteomes" id="UP000446866">
    <property type="component" value="Unassembled WGS sequence"/>
</dbReference>